<dbReference type="AlphaFoldDB" id="A0A8J8MMS9"/>
<dbReference type="InterPro" id="IPR010982">
    <property type="entry name" value="Lambda_DNA-bd_dom_sf"/>
</dbReference>
<keyword evidence="7" id="KW-1185">Reference proteome</keyword>
<gene>
    <name evidence="6" type="ORF">HZI73_21035</name>
</gene>
<dbReference type="InterPro" id="IPR000843">
    <property type="entry name" value="HTH_LacI"/>
</dbReference>
<feature type="domain" description="HTH lacI-type" evidence="5">
    <location>
        <begin position="3"/>
        <end position="57"/>
    </location>
</feature>
<evidence type="ECO:0000256" key="3">
    <source>
        <dbReference type="ARBA" id="ARBA00023125"/>
    </source>
</evidence>
<protein>
    <submittedName>
        <fullName evidence="6">LacI family DNA-binding transcriptional regulator</fullName>
    </submittedName>
</protein>
<keyword evidence="4" id="KW-0804">Transcription</keyword>
<evidence type="ECO:0000259" key="5">
    <source>
        <dbReference type="PROSITE" id="PS50932"/>
    </source>
</evidence>
<dbReference type="GO" id="GO:0003700">
    <property type="term" value="F:DNA-binding transcription factor activity"/>
    <property type="evidence" value="ECO:0007669"/>
    <property type="project" value="TreeGrafter"/>
</dbReference>
<dbReference type="Gene3D" id="1.10.260.40">
    <property type="entry name" value="lambda repressor-like DNA-binding domains"/>
    <property type="match status" value="1"/>
</dbReference>
<dbReference type="PROSITE" id="PS50932">
    <property type="entry name" value="HTH_LACI_2"/>
    <property type="match status" value="1"/>
</dbReference>
<keyword evidence="1" id="KW-0678">Repressor</keyword>
<keyword evidence="3 6" id="KW-0238">DNA-binding</keyword>
<evidence type="ECO:0000256" key="2">
    <source>
        <dbReference type="ARBA" id="ARBA00023015"/>
    </source>
</evidence>
<dbReference type="InterPro" id="IPR028082">
    <property type="entry name" value="Peripla_BP_I"/>
</dbReference>
<evidence type="ECO:0000313" key="7">
    <source>
        <dbReference type="Proteomes" id="UP000683246"/>
    </source>
</evidence>
<dbReference type="PANTHER" id="PTHR30146:SF148">
    <property type="entry name" value="HTH-TYPE TRANSCRIPTIONAL REPRESSOR PURR-RELATED"/>
    <property type="match status" value="1"/>
</dbReference>
<dbReference type="Proteomes" id="UP000683246">
    <property type="component" value="Chromosome"/>
</dbReference>
<dbReference type="GO" id="GO:0000976">
    <property type="term" value="F:transcription cis-regulatory region binding"/>
    <property type="evidence" value="ECO:0007669"/>
    <property type="project" value="TreeGrafter"/>
</dbReference>
<dbReference type="EMBL" id="CP058649">
    <property type="protein sequence ID" value="QUI24635.1"/>
    <property type="molecule type" value="Genomic_DNA"/>
</dbReference>
<dbReference type="SUPFAM" id="SSF47413">
    <property type="entry name" value="lambda repressor-like DNA-binding domains"/>
    <property type="match status" value="1"/>
</dbReference>
<accession>A0A8J8MMS9</accession>
<dbReference type="Gene3D" id="3.40.50.2300">
    <property type="match status" value="2"/>
</dbReference>
<evidence type="ECO:0000313" key="6">
    <source>
        <dbReference type="EMBL" id="QUI24635.1"/>
    </source>
</evidence>
<reference evidence="6" key="1">
    <citation type="submission" date="2020-07" db="EMBL/GenBank/DDBJ databases">
        <title>Vallitalea pronyensis genome.</title>
        <authorList>
            <person name="Postec A."/>
        </authorList>
    </citation>
    <scope>NUCLEOTIDE SEQUENCE</scope>
    <source>
        <strain evidence="6">FatNI3</strain>
    </source>
</reference>
<evidence type="ECO:0000256" key="1">
    <source>
        <dbReference type="ARBA" id="ARBA00022491"/>
    </source>
</evidence>
<dbReference type="CDD" id="cd06267">
    <property type="entry name" value="PBP1_LacI_sugar_binding-like"/>
    <property type="match status" value="1"/>
</dbReference>
<organism evidence="6 7">
    <name type="scientific">Vallitalea pronyensis</name>
    <dbReference type="NCBI Taxonomy" id="1348613"/>
    <lineage>
        <taxon>Bacteria</taxon>
        <taxon>Bacillati</taxon>
        <taxon>Bacillota</taxon>
        <taxon>Clostridia</taxon>
        <taxon>Lachnospirales</taxon>
        <taxon>Vallitaleaceae</taxon>
        <taxon>Vallitalea</taxon>
    </lineage>
</organism>
<proteinExistence type="predicted"/>
<evidence type="ECO:0000256" key="4">
    <source>
        <dbReference type="ARBA" id="ARBA00023163"/>
    </source>
</evidence>
<dbReference type="Pfam" id="PF13377">
    <property type="entry name" value="Peripla_BP_3"/>
    <property type="match status" value="1"/>
</dbReference>
<keyword evidence="2" id="KW-0805">Transcription regulation</keyword>
<name>A0A8J8MMS9_9FIRM</name>
<sequence>MMIKIGDIAKATGYSVTTVSKAFNNYTDISEKARNTILAKADELGYIPNAQARGLVMKRSFTIGVMLDEILGLGLTHPFFAGVVQAFREVVEERGYSMILISNQIGNSLIGSYLDHCKQRNVDGVFILCTNTDDEGIQALIHSDIPTVLFDIPDGDTHSVISNHYEGALEAVNYLIDKGHRKIAHIYGNTLTFAGAERKRGYMDVLNQHHIKVLDEYLVCGGYFDFKYGKKAMVELLALETPPTAVFVSGDIMALGAIQACYERHIRVPEDLSIIGFDNVKLLDWITPALTTVAQDYKEIGKACCDILLKAISDKKLPPIQKIISTHMIKRNSCASIK</sequence>
<dbReference type="SMART" id="SM00354">
    <property type="entry name" value="HTH_LACI"/>
    <property type="match status" value="1"/>
</dbReference>
<dbReference type="InterPro" id="IPR046335">
    <property type="entry name" value="LacI/GalR-like_sensor"/>
</dbReference>
<dbReference type="CDD" id="cd01392">
    <property type="entry name" value="HTH_LacI"/>
    <property type="match status" value="1"/>
</dbReference>
<dbReference type="KEGG" id="vpy:HZI73_21035"/>
<dbReference type="Pfam" id="PF00356">
    <property type="entry name" value="LacI"/>
    <property type="match status" value="1"/>
</dbReference>
<dbReference type="SUPFAM" id="SSF53822">
    <property type="entry name" value="Periplasmic binding protein-like I"/>
    <property type="match status" value="1"/>
</dbReference>
<dbReference type="PANTHER" id="PTHR30146">
    <property type="entry name" value="LACI-RELATED TRANSCRIPTIONAL REPRESSOR"/>
    <property type="match status" value="1"/>
</dbReference>
<dbReference type="RefSeq" id="WP_212695327.1">
    <property type="nucleotide sequence ID" value="NZ_CP058649.1"/>
</dbReference>